<keyword evidence="1" id="KW-0678">Repressor</keyword>
<evidence type="ECO:0000256" key="2">
    <source>
        <dbReference type="ARBA" id="ARBA00023125"/>
    </source>
</evidence>
<dbReference type="PANTHER" id="PTHR43479">
    <property type="entry name" value="ACREF/ENVCD OPERON REPRESSOR-RELATED"/>
    <property type="match status" value="1"/>
</dbReference>
<name>A0ABU6MJI8_9BACI</name>
<dbReference type="InterPro" id="IPR009057">
    <property type="entry name" value="Homeodomain-like_sf"/>
</dbReference>
<keyword evidence="6" id="KW-1185">Reference proteome</keyword>
<dbReference type="PROSITE" id="PS01081">
    <property type="entry name" value="HTH_TETR_1"/>
    <property type="match status" value="1"/>
</dbReference>
<dbReference type="RefSeq" id="WP_066269762.1">
    <property type="nucleotide sequence ID" value="NZ_JARMAB010000016.1"/>
</dbReference>
<organism evidence="5 6">
    <name type="scientific">Heyndrickxia acidicola</name>
    <dbReference type="NCBI Taxonomy" id="209389"/>
    <lineage>
        <taxon>Bacteria</taxon>
        <taxon>Bacillati</taxon>
        <taxon>Bacillota</taxon>
        <taxon>Bacilli</taxon>
        <taxon>Bacillales</taxon>
        <taxon>Bacillaceae</taxon>
        <taxon>Heyndrickxia</taxon>
    </lineage>
</organism>
<dbReference type="InterPro" id="IPR023772">
    <property type="entry name" value="DNA-bd_HTH_TetR-type_CS"/>
</dbReference>
<dbReference type="Gene3D" id="1.10.10.60">
    <property type="entry name" value="Homeodomain-like"/>
    <property type="match status" value="1"/>
</dbReference>
<gene>
    <name evidence="5" type="ORF">P4T90_12160</name>
</gene>
<dbReference type="Gene3D" id="1.10.357.10">
    <property type="entry name" value="Tetracycline Repressor, domain 2"/>
    <property type="match status" value="1"/>
</dbReference>
<feature type="DNA-binding region" description="H-T-H motif" evidence="3">
    <location>
        <begin position="25"/>
        <end position="44"/>
    </location>
</feature>
<proteinExistence type="predicted"/>
<dbReference type="PRINTS" id="PR00455">
    <property type="entry name" value="HTHTETR"/>
</dbReference>
<evidence type="ECO:0000259" key="4">
    <source>
        <dbReference type="PROSITE" id="PS50977"/>
    </source>
</evidence>
<dbReference type="SUPFAM" id="SSF46689">
    <property type="entry name" value="Homeodomain-like"/>
    <property type="match status" value="1"/>
</dbReference>
<accession>A0ABU6MJI8</accession>
<dbReference type="InterPro" id="IPR050624">
    <property type="entry name" value="HTH-type_Tx_Regulator"/>
</dbReference>
<dbReference type="Proteomes" id="UP001341444">
    <property type="component" value="Unassembled WGS sequence"/>
</dbReference>
<evidence type="ECO:0000256" key="3">
    <source>
        <dbReference type="PROSITE-ProRule" id="PRU00335"/>
    </source>
</evidence>
<sequence>MKQKKIELLETAIKLFAEKGFQSTSVQDIVTEYGISKGAFYTYFSSKEELLLAIFDYYYAILRSKIVKISETELAPRDKMKEQIKAQFEFFIQHRDFIVMHIREQNHSINKELREYLQKNIAETIKWYESHLMMIYGDKIRPFIGDVILSLDGIRNSYLRVTIFQGIQLNVDRLSEFIMKRIDELVVSFLEKGEEPIIGSNGIDAFFQTSCKENSNPEEEVVHILKEMKSILEQLPLKAEKQQELMDAADFLLNEAASMPIKKYVFQGLLTNFKGIKELEEQRQKIGGLLGIKLL</sequence>
<dbReference type="InterPro" id="IPR001647">
    <property type="entry name" value="HTH_TetR"/>
</dbReference>
<dbReference type="Pfam" id="PF00440">
    <property type="entry name" value="TetR_N"/>
    <property type="match status" value="1"/>
</dbReference>
<protein>
    <submittedName>
        <fullName evidence="5">TetR/AcrR family transcriptional regulator</fullName>
    </submittedName>
</protein>
<feature type="domain" description="HTH tetR-type" evidence="4">
    <location>
        <begin position="2"/>
        <end position="62"/>
    </location>
</feature>
<comment type="caution">
    <text evidence="5">The sequence shown here is derived from an EMBL/GenBank/DDBJ whole genome shotgun (WGS) entry which is preliminary data.</text>
</comment>
<dbReference type="EMBL" id="JARMAB010000016">
    <property type="protein sequence ID" value="MED1203818.1"/>
    <property type="molecule type" value="Genomic_DNA"/>
</dbReference>
<evidence type="ECO:0000313" key="5">
    <source>
        <dbReference type="EMBL" id="MED1203818.1"/>
    </source>
</evidence>
<dbReference type="PANTHER" id="PTHR43479:SF22">
    <property type="entry name" value="TRANSCRIPTIONAL REGULATOR, TETR FAMILY"/>
    <property type="match status" value="1"/>
</dbReference>
<keyword evidence="2 3" id="KW-0238">DNA-binding</keyword>
<dbReference type="PROSITE" id="PS50977">
    <property type="entry name" value="HTH_TETR_2"/>
    <property type="match status" value="1"/>
</dbReference>
<evidence type="ECO:0000313" key="6">
    <source>
        <dbReference type="Proteomes" id="UP001341444"/>
    </source>
</evidence>
<evidence type="ECO:0000256" key="1">
    <source>
        <dbReference type="ARBA" id="ARBA00022491"/>
    </source>
</evidence>
<reference evidence="5 6" key="1">
    <citation type="submission" date="2023-03" db="EMBL/GenBank/DDBJ databases">
        <title>Bacillus Genome Sequencing.</title>
        <authorList>
            <person name="Dunlap C."/>
        </authorList>
    </citation>
    <scope>NUCLEOTIDE SEQUENCE [LARGE SCALE GENOMIC DNA]</scope>
    <source>
        <strain evidence="5 6">B-23453</strain>
    </source>
</reference>